<evidence type="ECO:0000259" key="2">
    <source>
        <dbReference type="Pfam" id="PF02470"/>
    </source>
</evidence>
<sequence length="321" mass="34398">METRAHHVLIGSFALAVLVLAFLFVLWLGKLSLDREWAYYDVLFAEAVTGLTVGSAVQYNGIQVGEVRRLQLAPEDPSQVIAHIRVGSDTPVKTDTTAKLTFTGLTGVAIIQLGGGSAEAPRLEAPDNTVPRIVAEDSALAKLFASGEDVVLNVNQLMARASSLLSEGNVEKVSATLAHIESLSATLAEHGDAVGRALEDLSAAGQSLRTSLAQAEQLLQRLDSIAARADGLLASDAEPILYSLHETLEATRRLADSTQQLVEHNRAAIDRFGEQGLPQLAPTLAELRETLARLSALSQRIERDASGLLLGRDQPKEYDPR</sequence>
<name>A0A1G6SF10_9GAMM</name>
<keyword evidence="4" id="KW-1185">Reference proteome</keyword>
<keyword evidence="1" id="KW-0812">Transmembrane</keyword>
<dbReference type="PANTHER" id="PTHR36698">
    <property type="entry name" value="BLL5892 PROTEIN"/>
    <property type="match status" value="1"/>
</dbReference>
<reference evidence="3 4" key="1">
    <citation type="submission" date="2016-10" db="EMBL/GenBank/DDBJ databases">
        <authorList>
            <person name="de Groot N.N."/>
        </authorList>
    </citation>
    <scope>NUCLEOTIDE SEQUENCE [LARGE SCALE GENOMIC DNA]</scope>
    <source>
        <strain evidence="3 4">DSM 16957</strain>
    </source>
</reference>
<evidence type="ECO:0000313" key="4">
    <source>
        <dbReference type="Proteomes" id="UP000199603"/>
    </source>
</evidence>
<dbReference type="OrthoDB" id="9806984at2"/>
<keyword evidence="1" id="KW-0472">Membrane</keyword>
<evidence type="ECO:0000313" key="3">
    <source>
        <dbReference type="EMBL" id="SDD15353.1"/>
    </source>
</evidence>
<keyword evidence="1" id="KW-1133">Transmembrane helix</keyword>
<dbReference type="PANTHER" id="PTHR36698:SF2">
    <property type="entry name" value="MCE_MLAD DOMAIN-CONTAINING PROTEIN"/>
    <property type="match status" value="1"/>
</dbReference>
<evidence type="ECO:0000256" key="1">
    <source>
        <dbReference type="SAM" id="Phobius"/>
    </source>
</evidence>
<proteinExistence type="predicted"/>
<dbReference type="Pfam" id="PF02470">
    <property type="entry name" value="MlaD"/>
    <property type="match status" value="1"/>
</dbReference>
<dbReference type="STRING" id="265719.SAMN04488509_101466"/>
<gene>
    <name evidence="3" type="ORF">SAMN04488509_101466</name>
</gene>
<organism evidence="3 4">
    <name type="scientific">Aquimonas voraii</name>
    <dbReference type="NCBI Taxonomy" id="265719"/>
    <lineage>
        <taxon>Bacteria</taxon>
        <taxon>Pseudomonadati</taxon>
        <taxon>Pseudomonadota</taxon>
        <taxon>Gammaproteobacteria</taxon>
        <taxon>Lysobacterales</taxon>
        <taxon>Lysobacteraceae</taxon>
        <taxon>Aquimonas</taxon>
    </lineage>
</organism>
<protein>
    <submittedName>
        <fullName evidence="3">Phospholipid/cholesterol/gamma-HCH transport system substrate-binding protein</fullName>
    </submittedName>
</protein>
<dbReference type="Proteomes" id="UP000199603">
    <property type="component" value="Unassembled WGS sequence"/>
</dbReference>
<dbReference type="AlphaFoldDB" id="A0A1G6SF10"/>
<dbReference type="EMBL" id="FNAG01000001">
    <property type="protein sequence ID" value="SDD15353.1"/>
    <property type="molecule type" value="Genomic_DNA"/>
</dbReference>
<accession>A0A1G6SF10</accession>
<dbReference type="RefSeq" id="WP_091238332.1">
    <property type="nucleotide sequence ID" value="NZ_FNAG01000001.1"/>
</dbReference>
<feature type="domain" description="Mce/MlaD" evidence="2">
    <location>
        <begin position="42"/>
        <end position="113"/>
    </location>
</feature>
<feature type="transmembrane region" description="Helical" evidence="1">
    <location>
        <begin position="6"/>
        <end position="28"/>
    </location>
</feature>
<dbReference type="InterPro" id="IPR003399">
    <property type="entry name" value="Mce/MlaD"/>
</dbReference>